<dbReference type="EMBL" id="CP003379">
    <property type="protein sequence ID" value="AFL89041.1"/>
    <property type="molecule type" value="Genomic_DNA"/>
</dbReference>
<protein>
    <recommendedName>
        <fullName evidence="4">SMP-30/Gluconolaconase/LRE-like region-containing protein</fullName>
    </recommendedName>
</protein>
<proteinExistence type="predicted"/>
<keyword evidence="1" id="KW-0472">Membrane</keyword>
<keyword evidence="1" id="KW-1133">Transmembrane helix</keyword>
<accession>I3ZIH3</accession>
<dbReference type="InterPro" id="IPR011042">
    <property type="entry name" value="6-blade_b-propeller_TolB-like"/>
</dbReference>
<dbReference type="Gene3D" id="2.120.10.30">
    <property type="entry name" value="TolB, C-terminal domain"/>
    <property type="match status" value="1"/>
</dbReference>
<dbReference type="Proteomes" id="UP000006056">
    <property type="component" value="Chromosome"/>
</dbReference>
<dbReference type="AlphaFoldDB" id="I3ZIH3"/>
<evidence type="ECO:0000313" key="2">
    <source>
        <dbReference type="EMBL" id="AFL89041.1"/>
    </source>
</evidence>
<keyword evidence="1" id="KW-0812">Transmembrane</keyword>
<organism evidence="2 3">
    <name type="scientific">Terriglobus roseus (strain DSM 18391 / NRRL B-41598 / KBS 63)</name>
    <dbReference type="NCBI Taxonomy" id="926566"/>
    <lineage>
        <taxon>Bacteria</taxon>
        <taxon>Pseudomonadati</taxon>
        <taxon>Acidobacteriota</taxon>
        <taxon>Terriglobia</taxon>
        <taxon>Terriglobales</taxon>
        <taxon>Acidobacteriaceae</taxon>
        <taxon>Terriglobus</taxon>
    </lineage>
</organism>
<sequence length="327" mass="34276">MMPRVNYYGFRSCNGVTTRSEEATLVAKGMCMVIATVRRVGVCVALLVGMGQSVLMAQILIGDAKSQPESLTVAPGGVLLVGSASSPFVYKVPAGGTAAEKFVDATADGPGTFFLGMLADPSSKTLWACELAPVPQSTPAKRHSALRGYDLTTGAPKLRWDLPGENTTCNDFALGADKALYITDTAMGRIYRLPAGASAAELFLEHRVLVGVDGITFLDGVLYVNNVIFNKLYRIPVDAAGKPGQPVDIWMDQPVKGVDGMRAASGKLFVAENGSGKISALTVNGERASVTVLKEGLKTPTAVEPAGDVLWIAERGAGNAVSIPMPK</sequence>
<dbReference type="SUPFAM" id="SSF63829">
    <property type="entry name" value="Calcium-dependent phosphotriesterase"/>
    <property type="match status" value="1"/>
</dbReference>
<evidence type="ECO:0000313" key="3">
    <source>
        <dbReference type="Proteomes" id="UP000006056"/>
    </source>
</evidence>
<evidence type="ECO:0000256" key="1">
    <source>
        <dbReference type="SAM" id="Phobius"/>
    </source>
</evidence>
<dbReference type="KEGG" id="trs:Terro_2805"/>
<evidence type="ECO:0008006" key="4">
    <source>
        <dbReference type="Google" id="ProtNLM"/>
    </source>
</evidence>
<dbReference type="HOGENOM" id="CLU_045463_2_0_0"/>
<dbReference type="STRING" id="926566.Terro_2805"/>
<reference evidence="2 3" key="1">
    <citation type="submission" date="2012-06" db="EMBL/GenBank/DDBJ databases">
        <title>Complete genome of Terriglobus roseus DSM 18391.</title>
        <authorList>
            <consortium name="US DOE Joint Genome Institute (JGI-PGF)"/>
            <person name="Lucas S."/>
            <person name="Copeland A."/>
            <person name="Lapidus A."/>
            <person name="Glavina del Rio T."/>
            <person name="Dalin E."/>
            <person name="Tice H."/>
            <person name="Bruce D."/>
            <person name="Goodwin L."/>
            <person name="Pitluck S."/>
            <person name="Peters L."/>
            <person name="Mikhailova N."/>
            <person name="Munk A.C.C."/>
            <person name="Kyrpides N."/>
            <person name="Mavromatis K."/>
            <person name="Ivanova N."/>
            <person name="Brettin T."/>
            <person name="Detter J.C."/>
            <person name="Han C."/>
            <person name="Larimer F."/>
            <person name="Land M."/>
            <person name="Hauser L."/>
            <person name="Markowitz V."/>
            <person name="Cheng J.-F."/>
            <person name="Hugenholtz P."/>
            <person name="Woyke T."/>
            <person name="Wu D."/>
            <person name="Brambilla E."/>
            <person name="Klenk H.-P."/>
            <person name="Eisen J.A."/>
        </authorList>
    </citation>
    <scope>NUCLEOTIDE SEQUENCE [LARGE SCALE GENOMIC DNA]</scope>
    <source>
        <strain evidence="3">DSM 18391 / NRRL B-41598 / KBS 63</strain>
    </source>
</reference>
<feature type="transmembrane region" description="Helical" evidence="1">
    <location>
        <begin position="40"/>
        <end position="61"/>
    </location>
</feature>
<gene>
    <name evidence="2" type="ordered locus">Terro_2805</name>
</gene>
<name>I3ZIH3_TERRK</name>
<dbReference type="eggNOG" id="COG3386">
    <property type="taxonomic scope" value="Bacteria"/>
</dbReference>
<keyword evidence="3" id="KW-1185">Reference proteome</keyword>